<dbReference type="Gene3D" id="3.60.40.10">
    <property type="entry name" value="PPM-type phosphatase domain"/>
    <property type="match status" value="1"/>
</dbReference>
<dbReference type="Pfam" id="PF08448">
    <property type="entry name" value="PAS_4"/>
    <property type="match status" value="1"/>
</dbReference>
<comment type="caution">
    <text evidence="4">The sequence shown here is derived from an EMBL/GenBank/DDBJ whole genome shotgun (WGS) entry which is preliminary data.</text>
</comment>
<dbReference type="PANTHER" id="PTHR43156:SF2">
    <property type="entry name" value="STAGE II SPORULATION PROTEIN E"/>
    <property type="match status" value="1"/>
</dbReference>
<evidence type="ECO:0000256" key="1">
    <source>
        <dbReference type="ARBA" id="ARBA00022801"/>
    </source>
</evidence>
<dbReference type="CDD" id="cd00130">
    <property type="entry name" value="PAS"/>
    <property type="match status" value="1"/>
</dbReference>
<feature type="transmembrane region" description="Helical" evidence="2">
    <location>
        <begin position="392"/>
        <end position="412"/>
    </location>
</feature>
<reference evidence="4 5" key="1">
    <citation type="submission" date="2024-09" db="EMBL/GenBank/DDBJ databases">
        <title>The Natural Products Discovery Center: Release of the First 8490 Sequenced Strains for Exploring Actinobacteria Biosynthetic Diversity.</title>
        <authorList>
            <person name="Kalkreuter E."/>
            <person name="Kautsar S.A."/>
            <person name="Yang D."/>
            <person name="Bader C.D."/>
            <person name="Teijaro C.N."/>
            <person name="Fluegel L."/>
            <person name="Davis C.M."/>
            <person name="Simpson J.R."/>
            <person name="Lauterbach L."/>
            <person name="Steele A.D."/>
            <person name="Gui C."/>
            <person name="Meng S."/>
            <person name="Li G."/>
            <person name="Viehrig K."/>
            <person name="Ye F."/>
            <person name="Su P."/>
            <person name="Kiefer A.F."/>
            <person name="Nichols A."/>
            <person name="Cepeda A.J."/>
            <person name="Yan W."/>
            <person name="Fan B."/>
            <person name="Jiang Y."/>
            <person name="Adhikari A."/>
            <person name="Zheng C.-J."/>
            <person name="Schuster L."/>
            <person name="Cowan T.M."/>
            <person name="Smanski M.J."/>
            <person name="Chevrette M.G."/>
            <person name="De Carvalho L.P.S."/>
            <person name="Shen B."/>
        </authorList>
    </citation>
    <scope>NUCLEOTIDE SEQUENCE [LARGE SCALE GENOMIC DNA]</scope>
    <source>
        <strain evidence="4 5">NPDC058348</strain>
    </source>
</reference>
<dbReference type="InterPro" id="IPR029016">
    <property type="entry name" value="GAF-like_dom_sf"/>
</dbReference>
<keyword evidence="2" id="KW-0812">Transmembrane</keyword>
<dbReference type="InterPro" id="IPR021315">
    <property type="entry name" value="Gap/Sap"/>
</dbReference>
<keyword evidence="2" id="KW-1133">Transmembrane helix</keyword>
<feature type="transmembrane region" description="Helical" evidence="2">
    <location>
        <begin position="419"/>
        <end position="441"/>
    </location>
</feature>
<dbReference type="InterPro" id="IPR000014">
    <property type="entry name" value="PAS"/>
</dbReference>
<dbReference type="Pfam" id="PF11139">
    <property type="entry name" value="SfLAP"/>
    <property type="match status" value="1"/>
</dbReference>
<sequence length="597" mass="64025">MTQSDPGRRVDETAAAMLEALFTQSPVGLHLLDENLRVVRVNTATPVMRGVPPETLRGRPFSEMYGMVQDDATEALLHEVLLTGVPLTQRVVRARVGGDPPQERHFEVTALRLEGAHRSVLGVGLTAADVTERERARVRNGVLGSVRRSVGRTLDPAVTGEELVEALVPEFADIAVVEVVDAVIRGDDPPVAPLPPGTPLMRTAFRSGRTGPPPAYPVGGVRRLPAPTPFTQALADLRPRVVPLNPAASWLSLDSPGTEAVRSSGAHSLLVVPLALRDAPLGIVSLYRTNDSWAFEDADLELAVELAAHTALCVDNARRYTREHTVAATVQRQLLPRRPESHTSLEAAYLSVTGGDPGAWYDTIALSSARTALIIGTVSGNGLNSAATMGQLRTAITLEPLPAMALILLLTADNGVRKGLAFILGWLVCLVVVIVCVLLFTDGSPPRAHTVPSTTALAVKLIIGIWLIAYGVRKRHEAHGPGKTPAWLAKLHDVSPWSAAGMGVLIQPWALVAAGASTVMQADLSRAASWLTLMLYCLLATATLLTMELYATFRPARAEARLQALFNWMTGHQDQAVVIVSLFLGFWLAGRSIYELL</sequence>
<feature type="transmembrane region" description="Helical" evidence="2">
    <location>
        <begin position="574"/>
        <end position="594"/>
    </location>
</feature>
<organism evidence="4 5">
    <name type="scientific">Streptomyces albidochromogenes</name>
    <dbReference type="NCBI Taxonomy" id="329524"/>
    <lineage>
        <taxon>Bacteria</taxon>
        <taxon>Bacillati</taxon>
        <taxon>Actinomycetota</taxon>
        <taxon>Actinomycetes</taxon>
        <taxon>Kitasatosporales</taxon>
        <taxon>Streptomycetaceae</taxon>
        <taxon>Streptomyces</taxon>
    </lineage>
</organism>
<evidence type="ECO:0000313" key="4">
    <source>
        <dbReference type="EMBL" id="MFD5097580.1"/>
    </source>
</evidence>
<dbReference type="Pfam" id="PF01590">
    <property type="entry name" value="GAF"/>
    <property type="match status" value="1"/>
</dbReference>
<dbReference type="InterPro" id="IPR013656">
    <property type="entry name" value="PAS_4"/>
</dbReference>
<keyword evidence="5" id="KW-1185">Reference proteome</keyword>
<dbReference type="InterPro" id="IPR036457">
    <property type="entry name" value="PPM-type-like_dom_sf"/>
</dbReference>
<keyword evidence="1" id="KW-0378">Hydrolase</keyword>
<accession>A0ABW6FD67</accession>
<dbReference type="SUPFAM" id="SSF55781">
    <property type="entry name" value="GAF domain-like"/>
    <property type="match status" value="1"/>
</dbReference>
<dbReference type="SMART" id="SM00065">
    <property type="entry name" value="GAF"/>
    <property type="match status" value="1"/>
</dbReference>
<keyword evidence="2" id="KW-0472">Membrane</keyword>
<protein>
    <submittedName>
        <fullName evidence="4">GAP family protein</fullName>
    </submittedName>
</protein>
<feature type="transmembrane region" description="Helical" evidence="2">
    <location>
        <begin position="528"/>
        <end position="553"/>
    </location>
</feature>
<name>A0ABW6FD67_9ACTN</name>
<dbReference type="Proteomes" id="UP001598448">
    <property type="component" value="Unassembled WGS sequence"/>
</dbReference>
<feature type="transmembrane region" description="Helical" evidence="2">
    <location>
        <begin position="453"/>
        <end position="473"/>
    </location>
</feature>
<dbReference type="RefSeq" id="WP_386707160.1">
    <property type="nucleotide sequence ID" value="NZ_JBHXIJ010000003.1"/>
</dbReference>
<dbReference type="InterPro" id="IPR052016">
    <property type="entry name" value="Bact_Sigma-Reg"/>
</dbReference>
<dbReference type="NCBIfam" id="TIGR00229">
    <property type="entry name" value="sensory_box"/>
    <property type="match status" value="1"/>
</dbReference>
<evidence type="ECO:0000313" key="5">
    <source>
        <dbReference type="Proteomes" id="UP001598448"/>
    </source>
</evidence>
<dbReference type="InterPro" id="IPR003018">
    <property type="entry name" value="GAF"/>
</dbReference>
<dbReference type="Gene3D" id="3.30.450.40">
    <property type="match status" value="1"/>
</dbReference>
<dbReference type="EMBL" id="JBHXIJ010000003">
    <property type="protein sequence ID" value="MFD5097580.1"/>
    <property type="molecule type" value="Genomic_DNA"/>
</dbReference>
<feature type="transmembrane region" description="Helical" evidence="2">
    <location>
        <begin position="494"/>
        <end position="516"/>
    </location>
</feature>
<dbReference type="Gene3D" id="3.30.450.20">
    <property type="entry name" value="PAS domain"/>
    <property type="match status" value="1"/>
</dbReference>
<proteinExistence type="predicted"/>
<evidence type="ECO:0000256" key="2">
    <source>
        <dbReference type="SAM" id="Phobius"/>
    </source>
</evidence>
<feature type="domain" description="GAF" evidence="3">
    <location>
        <begin position="138"/>
        <end position="324"/>
    </location>
</feature>
<dbReference type="PANTHER" id="PTHR43156">
    <property type="entry name" value="STAGE II SPORULATION PROTEIN E-RELATED"/>
    <property type="match status" value="1"/>
</dbReference>
<evidence type="ECO:0000259" key="3">
    <source>
        <dbReference type="SMART" id="SM00065"/>
    </source>
</evidence>
<dbReference type="InterPro" id="IPR035965">
    <property type="entry name" value="PAS-like_dom_sf"/>
</dbReference>
<dbReference type="SUPFAM" id="SSF55785">
    <property type="entry name" value="PYP-like sensor domain (PAS domain)"/>
    <property type="match status" value="1"/>
</dbReference>
<gene>
    <name evidence="4" type="ORF">ACFWJN_01140</name>
</gene>